<keyword evidence="1" id="KW-0732">Signal</keyword>
<protein>
    <submittedName>
        <fullName evidence="2">Uncharacterized protein</fullName>
    </submittedName>
</protein>
<evidence type="ECO:0000313" key="3">
    <source>
        <dbReference type="Proteomes" id="UP000322110"/>
    </source>
</evidence>
<dbReference type="OrthoDB" id="7276513at2"/>
<dbReference type="Proteomes" id="UP000322110">
    <property type="component" value="Unassembled WGS sequence"/>
</dbReference>
<keyword evidence="3" id="KW-1185">Reference proteome</keyword>
<dbReference type="AlphaFoldDB" id="A0A5B2TDJ2"/>
<dbReference type="EMBL" id="VUKA01000013">
    <property type="protein sequence ID" value="KAA2211928.1"/>
    <property type="molecule type" value="Genomic_DNA"/>
</dbReference>
<evidence type="ECO:0000313" key="2">
    <source>
        <dbReference type="EMBL" id="KAA2211928.1"/>
    </source>
</evidence>
<evidence type="ECO:0000256" key="1">
    <source>
        <dbReference type="SAM" id="SignalP"/>
    </source>
</evidence>
<proteinExistence type="predicted"/>
<reference evidence="2 3" key="1">
    <citation type="journal article" date="2015" name="Int. J. Syst. Evol. Microbiol.">
        <title>Roseomonas oryzae sp. nov., isolated from paddy rhizosphere soil.</title>
        <authorList>
            <person name="Ramaprasad E.V."/>
            <person name="Sasikala Ch."/>
            <person name="Ramana Ch.V."/>
        </authorList>
    </citation>
    <scope>NUCLEOTIDE SEQUENCE [LARGE SCALE GENOMIC DNA]</scope>
    <source>
        <strain evidence="2 3">KCTC 42542</strain>
    </source>
</reference>
<gene>
    <name evidence="2" type="ORF">F0Q34_17315</name>
</gene>
<name>A0A5B2TDJ2_9PROT</name>
<sequence>MTASRTLLAAALLGLAAGSAVAQPLTVTGEGENFAVAYDPAYTGNIVGGGAVKVVNWGQNVRIVHQDPSFTHHSAGIPVFEGGSEGNVVYLPQLDAGTSLASR</sequence>
<feature type="chain" id="PRO_5022823458" evidence="1">
    <location>
        <begin position="23"/>
        <end position="103"/>
    </location>
</feature>
<organism evidence="2 3">
    <name type="scientific">Teichococcus oryzae</name>
    <dbReference type="NCBI Taxonomy" id="1608942"/>
    <lineage>
        <taxon>Bacteria</taxon>
        <taxon>Pseudomonadati</taxon>
        <taxon>Pseudomonadota</taxon>
        <taxon>Alphaproteobacteria</taxon>
        <taxon>Acetobacterales</taxon>
        <taxon>Roseomonadaceae</taxon>
        <taxon>Roseomonas</taxon>
    </lineage>
</organism>
<comment type="caution">
    <text evidence="2">The sequence shown here is derived from an EMBL/GenBank/DDBJ whole genome shotgun (WGS) entry which is preliminary data.</text>
</comment>
<dbReference type="RefSeq" id="WP_149813509.1">
    <property type="nucleotide sequence ID" value="NZ_VUKA01000013.1"/>
</dbReference>
<accession>A0A5B2TDJ2</accession>
<feature type="signal peptide" evidence="1">
    <location>
        <begin position="1"/>
        <end position="22"/>
    </location>
</feature>